<name>A0AAW8NIE0_PSEOX</name>
<evidence type="ECO:0000313" key="2">
    <source>
        <dbReference type="Proteomes" id="UP001262032"/>
    </source>
</evidence>
<accession>A0AAW8NIE0</accession>
<sequence>MNDPRIAAQILLQQDPDWFEDLWLQYWANGGNADKFNFDAYVHRLCELDLFRPADPYLGTGRPSPTALMPYTSCAN</sequence>
<dbReference type="Proteomes" id="UP001262032">
    <property type="component" value="Unassembled WGS sequence"/>
</dbReference>
<proteinExistence type="predicted"/>
<comment type="caution">
    <text evidence="1">The sequence shown here is derived from an EMBL/GenBank/DDBJ whole genome shotgun (WGS) entry which is preliminary data.</text>
</comment>
<gene>
    <name evidence="1" type="ORF">J2X12_003926</name>
</gene>
<dbReference type="EMBL" id="JAVDWN010000020">
    <property type="protein sequence ID" value="MDR7165872.1"/>
    <property type="molecule type" value="Genomic_DNA"/>
</dbReference>
<protein>
    <submittedName>
        <fullName evidence="1">Uncharacterized protein</fullName>
    </submittedName>
</protein>
<reference evidence="1" key="1">
    <citation type="submission" date="2023-07" db="EMBL/GenBank/DDBJ databases">
        <title>Sorghum-associated microbial communities from plants grown in Nebraska, USA.</title>
        <authorList>
            <person name="Schachtman D."/>
        </authorList>
    </citation>
    <scope>NUCLEOTIDE SEQUENCE</scope>
    <source>
        <strain evidence="1">BE261</strain>
    </source>
</reference>
<organism evidence="1 2">
    <name type="scientific">Pseudarthrobacter oxydans</name>
    <name type="common">Arthrobacter oxydans</name>
    <dbReference type="NCBI Taxonomy" id="1671"/>
    <lineage>
        <taxon>Bacteria</taxon>
        <taxon>Bacillati</taxon>
        <taxon>Actinomycetota</taxon>
        <taxon>Actinomycetes</taxon>
        <taxon>Micrococcales</taxon>
        <taxon>Micrococcaceae</taxon>
        <taxon>Pseudarthrobacter</taxon>
    </lineage>
</organism>
<dbReference type="AlphaFoldDB" id="A0AAW8NIE0"/>
<evidence type="ECO:0000313" key="1">
    <source>
        <dbReference type="EMBL" id="MDR7165872.1"/>
    </source>
</evidence>